<keyword evidence="1" id="KW-1133">Transmembrane helix</keyword>
<name>A0ABT8GAY4_9MICO</name>
<keyword evidence="3" id="KW-1185">Reference proteome</keyword>
<keyword evidence="1" id="KW-0472">Membrane</keyword>
<feature type="transmembrane region" description="Helical" evidence="1">
    <location>
        <begin position="49"/>
        <end position="67"/>
    </location>
</feature>
<organism evidence="2 3">
    <name type="scientific">Demequina litoralis</name>
    <dbReference type="NCBI Taxonomy" id="3051660"/>
    <lineage>
        <taxon>Bacteria</taxon>
        <taxon>Bacillati</taxon>
        <taxon>Actinomycetota</taxon>
        <taxon>Actinomycetes</taxon>
        <taxon>Micrococcales</taxon>
        <taxon>Demequinaceae</taxon>
        <taxon>Demequina</taxon>
    </lineage>
</organism>
<evidence type="ECO:0008006" key="4">
    <source>
        <dbReference type="Google" id="ProtNLM"/>
    </source>
</evidence>
<feature type="transmembrane region" description="Helical" evidence="1">
    <location>
        <begin position="79"/>
        <end position="102"/>
    </location>
</feature>
<proteinExistence type="predicted"/>
<comment type="caution">
    <text evidence="2">The sequence shown here is derived from an EMBL/GenBank/DDBJ whole genome shotgun (WGS) entry which is preliminary data.</text>
</comment>
<evidence type="ECO:0000256" key="1">
    <source>
        <dbReference type="SAM" id="Phobius"/>
    </source>
</evidence>
<reference evidence="2" key="1">
    <citation type="submission" date="2023-06" db="EMBL/GenBank/DDBJ databases">
        <title>Sysu t00192.</title>
        <authorList>
            <person name="Gao L."/>
            <person name="Fang B.-Z."/>
            <person name="Li W.-J."/>
        </authorList>
    </citation>
    <scope>NUCLEOTIDE SEQUENCE</scope>
    <source>
        <strain evidence="2">SYSU T00192</strain>
    </source>
</reference>
<dbReference type="RefSeq" id="WP_301134042.1">
    <property type="nucleotide sequence ID" value="NZ_JAUHPW010000007.1"/>
</dbReference>
<accession>A0ABT8GAY4</accession>
<keyword evidence="1" id="KW-0812">Transmembrane</keyword>
<sequence>MSIHRSAGLALIFYGIATLAAAALAGTPGGDYDETALRGFVGSGHAASLAWAAVGIAGALALLHAVRGLSVGRDAHDPVWGLGIAAVAVGVAGWFIAAGLPVTFLEAGDHVTSAIPLPVVQAIGEIGVLVSLCGPALLMGAVALLVAARRDLPRWVRVAAVVGGLCGITAPLFLTAFVYLLWAVVMGTWMATRAAAVPAGPRRTAPITA</sequence>
<dbReference type="EMBL" id="JAUHPW010000007">
    <property type="protein sequence ID" value="MDN4476139.1"/>
    <property type="molecule type" value="Genomic_DNA"/>
</dbReference>
<feature type="transmembrane region" description="Helical" evidence="1">
    <location>
        <begin position="158"/>
        <end position="182"/>
    </location>
</feature>
<dbReference type="Proteomes" id="UP001172728">
    <property type="component" value="Unassembled WGS sequence"/>
</dbReference>
<gene>
    <name evidence="2" type="ORF">QQX09_09770</name>
</gene>
<protein>
    <recommendedName>
        <fullName evidence="4">DUF4386 family protein</fullName>
    </recommendedName>
</protein>
<feature type="transmembrane region" description="Helical" evidence="1">
    <location>
        <begin position="122"/>
        <end position="146"/>
    </location>
</feature>
<evidence type="ECO:0000313" key="3">
    <source>
        <dbReference type="Proteomes" id="UP001172728"/>
    </source>
</evidence>
<evidence type="ECO:0000313" key="2">
    <source>
        <dbReference type="EMBL" id="MDN4476139.1"/>
    </source>
</evidence>